<dbReference type="PROSITE" id="PS00523">
    <property type="entry name" value="SULFATASE_1"/>
    <property type="match status" value="1"/>
</dbReference>
<organism evidence="9 10">
    <name type="scientific">Termitidicoccus mucosus</name>
    <dbReference type="NCBI Taxonomy" id="1184151"/>
    <lineage>
        <taxon>Bacteria</taxon>
        <taxon>Pseudomonadati</taxon>
        <taxon>Verrucomicrobiota</taxon>
        <taxon>Opitutia</taxon>
        <taxon>Opitutales</taxon>
        <taxon>Opitutaceae</taxon>
        <taxon>Termitidicoccus</taxon>
    </lineage>
</organism>
<evidence type="ECO:0000256" key="4">
    <source>
        <dbReference type="ARBA" id="ARBA00022729"/>
    </source>
</evidence>
<dbReference type="GO" id="GO:0046872">
    <property type="term" value="F:metal ion binding"/>
    <property type="evidence" value="ECO:0007669"/>
    <property type="project" value="UniProtKB-KW"/>
</dbReference>
<keyword evidence="6" id="KW-0106">Calcium</keyword>
<evidence type="ECO:0000259" key="8">
    <source>
        <dbReference type="Pfam" id="PF00884"/>
    </source>
</evidence>
<feature type="domain" description="Sulfatase N-terminal" evidence="8">
    <location>
        <begin position="43"/>
        <end position="399"/>
    </location>
</feature>
<dbReference type="OrthoDB" id="9762324at2"/>
<dbReference type="CDD" id="cd16030">
    <property type="entry name" value="iduronate-2-sulfatase"/>
    <property type="match status" value="1"/>
</dbReference>
<name>A0A178IP30_9BACT</name>
<proteinExistence type="inferred from homology"/>
<keyword evidence="4 7" id="KW-0732">Signal</keyword>
<reference evidence="9 10" key="1">
    <citation type="submission" date="2016-01" db="EMBL/GenBank/DDBJ databases">
        <title>High potential of lignocellulose degradation of a new Verrucomicrobia species.</title>
        <authorList>
            <person name="Wang Y."/>
            <person name="Shi Y."/>
            <person name="Qiu Z."/>
            <person name="Liu S."/>
            <person name="Yang H."/>
        </authorList>
    </citation>
    <scope>NUCLEOTIDE SEQUENCE [LARGE SCALE GENOMIC DNA]</scope>
    <source>
        <strain evidence="9 10">TSB47</strain>
    </source>
</reference>
<feature type="chain" id="PRO_5008089217" description="Sulfatase N-terminal domain-containing protein" evidence="7">
    <location>
        <begin position="31"/>
        <end position="507"/>
    </location>
</feature>
<dbReference type="EMBL" id="LRRQ01000046">
    <property type="protein sequence ID" value="OAM90856.1"/>
    <property type="molecule type" value="Genomic_DNA"/>
</dbReference>
<accession>A0A178IP30</accession>
<evidence type="ECO:0000256" key="3">
    <source>
        <dbReference type="ARBA" id="ARBA00022723"/>
    </source>
</evidence>
<evidence type="ECO:0000256" key="2">
    <source>
        <dbReference type="ARBA" id="ARBA00008779"/>
    </source>
</evidence>
<dbReference type="GO" id="GO:0004423">
    <property type="term" value="F:iduronate-2-sulfatase activity"/>
    <property type="evidence" value="ECO:0007669"/>
    <property type="project" value="InterPro"/>
</dbReference>
<feature type="signal peptide" evidence="7">
    <location>
        <begin position="1"/>
        <end position="30"/>
    </location>
</feature>
<keyword evidence="3" id="KW-0479">Metal-binding</keyword>
<dbReference type="Pfam" id="PF00884">
    <property type="entry name" value="Sulfatase"/>
    <property type="match status" value="1"/>
</dbReference>
<dbReference type="PROSITE" id="PS00149">
    <property type="entry name" value="SULFATASE_2"/>
    <property type="match status" value="1"/>
</dbReference>
<sequence>MSFPRSSHLPPVSRLLTSAAALGTLAQMHAAPSASPAASRPMNVLFLVADDLRTELAIYGSPKALTPNLDKLARQGVRFERAYCQYPLCGPSRASILTGRRPTTSGLYGNREWFGASFPDWMSLPKYFRQQGYDSIRAGKIFHGGIDDTEAWTEGGEVRLHNNKINTAPPQYVPPAATRAHETTMRRADNSRAAYSDRWEAVEGEATAQLGDTRAANRTIASLHRAAETGRPFFIACGMVKPHSPLVAPKEFFDLYRVEDMPLPPDFAARPTVPPGFPAGAIRPNNADLFINRDASPDEARAMIRAYLACVSYVDWNMGRVLAELDSLGLRENTIVVFWSDHGYQLGEKGKWSKAGSLWEQGTRVPFIIHDPRAKGNGRSSPRIVELLDIYPTLVDLCGLPSAPGLEGASLRPLLDDPDAAWDRPAYTLWNEHGKGITGIAVRTERWRYAEFFGRGAGAMLTDPVNDPHELKNLADDPRHADVVAKLHALAAAQVAGKTELSAPPEK</sequence>
<evidence type="ECO:0000256" key="5">
    <source>
        <dbReference type="ARBA" id="ARBA00022801"/>
    </source>
</evidence>
<evidence type="ECO:0000256" key="6">
    <source>
        <dbReference type="ARBA" id="ARBA00022837"/>
    </source>
</evidence>
<evidence type="ECO:0000256" key="7">
    <source>
        <dbReference type="SAM" id="SignalP"/>
    </source>
</evidence>
<keyword evidence="5" id="KW-0378">Hydrolase</keyword>
<dbReference type="AlphaFoldDB" id="A0A178IP30"/>
<keyword evidence="10" id="KW-1185">Reference proteome</keyword>
<comment type="similarity">
    <text evidence="2">Belongs to the sulfatase family.</text>
</comment>
<dbReference type="InterPro" id="IPR017850">
    <property type="entry name" value="Alkaline_phosphatase_core_sf"/>
</dbReference>
<dbReference type="Proteomes" id="UP000078486">
    <property type="component" value="Unassembled WGS sequence"/>
</dbReference>
<evidence type="ECO:0000256" key="1">
    <source>
        <dbReference type="ARBA" id="ARBA00001913"/>
    </source>
</evidence>
<dbReference type="InterPro" id="IPR024607">
    <property type="entry name" value="Sulfatase_CS"/>
</dbReference>
<dbReference type="RefSeq" id="WP_084441933.1">
    <property type="nucleotide sequence ID" value="NZ_CP109796.1"/>
</dbReference>
<dbReference type="GO" id="GO:0005737">
    <property type="term" value="C:cytoplasm"/>
    <property type="evidence" value="ECO:0007669"/>
    <property type="project" value="TreeGrafter"/>
</dbReference>
<comment type="cofactor">
    <cofactor evidence="1">
        <name>Ca(2+)</name>
        <dbReference type="ChEBI" id="CHEBI:29108"/>
    </cofactor>
</comment>
<dbReference type="InterPro" id="IPR035874">
    <property type="entry name" value="IDS"/>
</dbReference>
<gene>
    <name evidence="9" type="ORF">AW736_06010</name>
</gene>
<comment type="caution">
    <text evidence="9">The sequence shown here is derived from an EMBL/GenBank/DDBJ whole genome shotgun (WGS) entry which is preliminary data.</text>
</comment>
<dbReference type="PANTHER" id="PTHR45953:SF1">
    <property type="entry name" value="IDURONATE 2-SULFATASE"/>
    <property type="match status" value="1"/>
</dbReference>
<dbReference type="InterPro" id="IPR000917">
    <property type="entry name" value="Sulfatase_N"/>
</dbReference>
<dbReference type="PANTHER" id="PTHR45953">
    <property type="entry name" value="IDURONATE 2-SULFATASE"/>
    <property type="match status" value="1"/>
</dbReference>
<dbReference type="SUPFAM" id="SSF53649">
    <property type="entry name" value="Alkaline phosphatase-like"/>
    <property type="match status" value="1"/>
</dbReference>
<evidence type="ECO:0000313" key="10">
    <source>
        <dbReference type="Proteomes" id="UP000078486"/>
    </source>
</evidence>
<dbReference type="STRING" id="1184151.AW736_06010"/>
<dbReference type="Gene3D" id="3.40.720.10">
    <property type="entry name" value="Alkaline Phosphatase, subunit A"/>
    <property type="match status" value="1"/>
</dbReference>
<evidence type="ECO:0000313" key="9">
    <source>
        <dbReference type="EMBL" id="OAM90856.1"/>
    </source>
</evidence>
<protein>
    <recommendedName>
        <fullName evidence="8">Sulfatase N-terminal domain-containing protein</fullName>
    </recommendedName>
</protein>